<proteinExistence type="inferred from homology"/>
<comment type="caution">
    <text evidence="13">The sequence shown here is derived from an EMBL/GenBank/DDBJ whole genome shotgun (WGS) entry which is preliminary data.</text>
</comment>
<dbReference type="GO" id="GO:0005576">
    <property type="term" value="C:extracellular region"/>
    <property type="evidence" value="ECO:0007669"/>
    <property type="project" value="UniProtKB-SubCell"/>
</dbReference>
<keyword evidence="7 9" id="KW-0044">Antibiotic</keyword>
<feature type="domain" description="Beta-defensin" evidence="12">
    <location>
        <begin position="202"/>
        <end position="230"/>
    </location>
</feature>
<evidence type="ECO:0000256" key="11">
    <source>
        <dbReference type="SAM" id="Phobius"/>
    </source>
</evidence>
<comment type="function">
    <text evidence="9">Has antibacterial activity.</text>
</comment>
<keyword evidence="4 9" id="KW-0929">Antimicrobial</keyword>
<feature type="domain" description="Beta-defensin" evidence="12">
    <location>
        <begin position="25"/>
        <end position="51"/>
    </location>
</feature>
<dbReference type="Proteomes" id="UP000700334">
    <property type="component" value="Unassembled WGS sequence"/>
</dbReference>
<dbReference type="GO" id="GO:0045087">
    <property type="term" value="P:innate immune response"/>
    <property type="evidence" value="ECO:0007669"/>
    <property type="project" value="InterPro"/>
</dbReference>
<feature type="signal peptide" evidence="9">
    <location>
        <begin position="1"/>
        <end position="22"/>
    </location>
</feature>
<evidence type="ECO:0000256" key="7">
    <source>
        <dbReference type="ARBA" id="ARBA00023022"/>
    </source>
</evidence>
<organism evidence="13 14">
    <name type="scientific">Galemys pyrenaicus</name>
    <name type="common">Iberian desman</name>
    <name type="synonym">Pyrenean desman</name>
    <dbReference type="NCBI Taxonomy" id="202257"/>
    <lineage>
        <taxon>Eukaryota</taxon>
        <taxon>Metazoa</taxon>
        <taxon>Chordata</taxon>
        <taxon>Craniata</taxon>
        <taxon>Vertebrata</taxon>
        <taxon>Euteleostomi</taxon>
        <taxon>Mammalia</taxon>
        <taxon>Eutheria</taxon>
        <taxon>Laurasiatheria</taxon>
        <taxon>Eulipotyphla</taxon>
        <taxon>Talpidae</taxon>
        <taxon>Galemys</taxon>
    </lineage>
</organism>
<keyword evidence="8" id="KW-1015">Disulfide bond</keyword>
<dbReference type="InterPro" id="IPR050544">
    <property type="entry name" value="Beta-defensin"/>
</dbReference>
<keyword evidence="11" id="KW-1133">Transmembrane helix</keyword>
<evidence type="ECO:0000256" key="6">
    <source>
        <dbReference type="ARBA" id="ARBA00022940"/>
    </source>
</evidence>
<evidence type="ECO:0000256" key="1">
    <source>
        <dbReference type="ARBA" id="ARBA00004613"/>
    </source>
</evidence>
<evidence type="ECO:0000259" key="12">
    <source>
        <dbReference type="Pfam" id="PF13841"/>
    </source>
</evidence>
<reference evidence="13" key="1">
    <citation type="journal article" date="2021" name="Evol. Appl.">
        <title>The genome of the Pyrenean desman and the effects of bottlenecks and inbreeding on the genomic landscape of an endangered species.</title>
        <authorList>
            <person name="Escoda L."/>
            <person name="Castresana J."/>
        </authorList>
    </citation>
    <scope>NUCLEOTIDE SEQUENCE</scope>
    <source>
        <strain evidence="13">IBE-C5619</strain>
    </source>
</reference>
<feature type="transmembrane region" description="Helical" evidence="11">
    <location>
        <begin position="43"/>
        <end position="61"/>
    </location>
</feature>
<dbReference type="AlphaFoldDB" id="A0A8J6ANC4"/>
<evidence type="ECO:0000256" key="2">
    <source>
        <dbReference type="ARBA" id="ARBA00007371"/>
    </source>
</evidence>
<dbReference type="OrthoDB" id="9624411at2759"/>
<dbReference type="PANTHER" id="PTHR15001:SF5">
    <property type="entry name" value="BETA-DEFENSIN"/>
    <property type="match status" value="1"/>
</dbReference>
<evidence type="ECO:0000256" key="4">
    <source>
        <dbReference type="ARBA" id="ARBA00022529"/>
    </source>
</evidence>
<dbReference type="GO" id="GO:0042742">
    <property type="term" value="P:defense response to bacterium"/>
    <property type="evidence" value="ECO:0007669"/>
    <property type="project" value="UniProtKB-UniRule"/>
</dbReference>
<keyword evidence="11" id="KW-0812">Transmembrane</keyword>
<comment type="similarity">
    <text evidence="2 9">Belongs to the beta-defensin family.</text>
</comment>
<evidence type="ECO:0000256" key="3">
    <source>
        <dbReference type="ARBA" id="ARBA00022525"/>
    </source>
</evidence>
<feature type="chain" id="PRO_5035339161" description="Beta-defensin" evidence="9">
    <location>
        <begin position="23"/>
        <end position="350"/>
    </location>
</feature>
<evidence type="ECO:0000313" key="13">
    <source>
        <dbReference type="EMBL" id="KAG8524143.1"/>
    </source>
</evidence>
<keyword evidence="6 9" id="KW-0211">Defensin</keyword>
<feature type="transmembrane region" description="Helical" evidence="11">
    <location>
        <begin position="170"/>
        <end position="196"/>
    </location>
</feature>
<evidence type="ECO:0000313" key="14">
    <source>
        <dbReference type="Proteomes" id="UP000700334"/>
    </source>
</evidence>
<dbReference type="EMBL" id="JAGFMF010011394">
    <property type="protein sequence ID" value="KAG8524143.1"/>
    <property type="molecule type" value="Genomic_DNA"/>
</dbReference>
<evidence type="ECO:0000256" key="10">
    <source>
        <dbReference type="SAM" id="MobiDB-lite"/>
    </source>
</evidence>
<keyword evidence="11" id="KW-0472">Membrane</keyword>
<dbReference type="InterPro" id="IPR025933">
    <property type="entry name" value="Beta_defensin_dom"/>
</dbReference>
<accession>A0A8J6ANC4</accession>
<keyword evidence="14" id="KW-1185">Reference proteome</keyword>
<protein>
    <recommendedName>
        <fullName evidence="9">Beta-defensin</fullName>
    </recommendedName>
</protein>
<sequence length="350" mass="38847">MKSLLLTVAVLVLLFQALPAGGTERCWNLHGFCRDKCIKDERVFIFCMSGAFYALATGQLLPPAPPGPAFPSVTPPSALATGQLLPPTPPGPCPPLQTPHPQCQISQEGVCKWAHQSLDTGLYGWRHVDARTNEQREDQPTRAGEQKSSKTAERVSTAAFSSCDLPAMKLLFLVLAIFLALEPVISGILTFAYLSFLCPEDRCWMDGTCRLVCKSDEQKIIRCANRKRCCVLSRYLTIKPMTIDRMDPWTVLKFTTQAPRQCSQTLDFEIRTGESPGRQFLFADESGTHRFRGPRTTLLQKRRDTALRLIGFPLSTDGFRWTPAVTESRPGVCRAIGSMERSSAAVLPRL</sequence>
<evidence type="ECO:0000256" key="9">
    <source>
        <dbReference type="RuleBase" id="RU231113"/>
    </source>
</evidence>
<comment type="subcellular location">
    <subcellularLocation>
        <location evidence="1 9">Secreted</location>
    </subcellularLocation>
</comment>
<feature type="region of interest" description="Disordered" evidence="10">
    <location>
        <begin position="132"/>
        <end position="151"/>
    </location>
</feature>
<keyword evidence="5 9" id="KW-0732">Signal</keyword>
<dbReference type="PANTHER" id="PTHR15001">
    <property type="entry name" value="BETA-DEFENSIN 123-RELATED"/>
    <property type="match status" value="1"/>
</dbReference>
<evidence type="ECO:0000256" key="8">
    <source>
        <dbReference type="ARBA" id="ARBA00023157"/>
    </source>
</evidence>
<gene>
    <name evidence="13" type="ORF">J0S82_001919</name>
</gene>
<dbReference type="Pfam" id="PF13841">
    <property type="entry name" value="Defensin_beta_2"/>
    <property type="match status" value="2"/>
</dbReference>
<evidence type="ECO:0000256" key="5">
    <source>
        <dbReference type="ARBA" id="ARBA00022729"/>
    </source>
</evidence>
<keyword evidence="3 9" id="KW-0964">Secreted</keyword>
<name>A0A8J6ANC4_GALPY</name>